<proteinExistence type="predicted"/>
<accession>A0AAD8XNP7</accession>
<dbReference type="GeneID" id="85386361"/>
<comment type="caution">
    <text evidence="1">The sequence shown here is derived from an EMBL/GenBank/DDBJ whole genome shotgun (WGS) entry which is preliminary data.</text>
</comment>
<name>A0AAD8XNP7_GLOAC</name>
<dbReference type="AlphaFoldDB" id="A0AAD8XNP7"/>
<dbReference type="RefSeq" id="XP_060370887.1">
    <property type="nucleotide sequence ID" value="XM_060502462.1"/>
</dbReference>
<reference evidence="1" key="1">
    <citation type="submission" date="2021-12" db="EMBL/GenBank/DDBJ databases">
        <title>Comparative genomics, transcriptomics and evolutionary studies reveal genomic signatures of adaptation to plant cell wall in hemibiotrophic fungi.</title>
        <authorList>
            <consortium name="DOE Joint Genome Institute"/>
            <person name="Baroncelli R."/>
            <person name="Diaz J.F."/>
            <person name="Benocci T."/>
            <person name="Peng M."/>
            <person name="Battaglia E."/>
            <person name="Haridas S."/>
            <person name="Andreopoulos W."/>
            <person name="Labutti K."/>
            <person name="Pangilinan J."/>
            <person name="Floch G.L."/>
            <person name="Makela M.R."/>
            <person name="Henrissat B."/>
            <person name="Grigoriev I.V."/>
            <person name="Crouch J.A."/>
            <person name="De Vries R.P."/>
            <person name="Sukno S.A."/>
            <person name="Thon M.R."/>
        </authorList>
    </citation>
    <scope>NUCLEOTIDE SEQUENCE</scope>
    <source>
        <strain evidence="1">CBS 112980</strain>
    </source>
</reference>
<evidence type="ECO:0000313" key="1">
    <source>
        <dbReference type="EMBL" id="KAK1730832.1"/>
    </source>
</evidence>
<sequence>MVEYIGVGVTSAPPPGGPVWFLVADNVGNDAGAEGAEGADWIVEYIGVGVASGAWFFSAMLVSGFEELRGTASSFGVAGSFLDLPLPCLEGEETPGAVPFKIAFLDSSGWMRAGSVGLASATATPAGIASAGKTPEYTTLGGPAAAVRISTCAGSAPRIVWMTGCCVSWVIWNDSETTTAWAESVITMAKLSKAVMEALGFQFRRPTLSTCTARHFLVNKSRFHLIVDFRYLYLQSFLQ</sequence>
<gene>
    <name evidence="1" type="ORF">BDZ83DRAFT_341995</name>
</gene>
<evidence type="ECO:0000313" key="2">
    <source>
        <dbReference type="Proteomes" id="UP001244207"/>
    </source>
</evidence>
<protein>
    <submittedName>
        <fullName evidence="1">Uncharacterized protein</fullName>
    </submittedName>
</protein>
<dbReference type="Proteomes" id="UP001244207">
    <property type="component" value="Unassembled WGS sequence"/>
</dbReference>
<keyword evidence="2" id="KW-1185">Reference proteome</keyword>
<organism evidence="1 2">
    <name type="scientific">Glomerella acutata</name>
    <name type="common">Colletotrichum acutatum</name>
    <dbReference type="NCBI Taxonomy" id="27357"/>
    <lineage>
        <taxon>Eukaryota</taxon>
        <taxon>Fungi</taxon>
        <taxon>Dikarya</taxon>
        <taxon>Ascomycota</taxon>
        <taxon>Pezizomycotina</taxon>
        <taxon>Sordariomycetes</taxon>
        <taxon>Hypocreomycetidae</taxon>
        <taxon>Glomerellales</taxon>
        <taxon>Glomerellaceae</taxon>
        <taxon>Colletotrichum</taxon>
        <taxon>Colletotrichum acutatum species complex</taxon>
    </lineage>
</organism>
<dbReference type="EMBL" id="JAHMHS010000005">
    <property type="protein sequence ID" value="KAK1730832.1"/>
    <property type="molecule type" value="Genomic_DNA"/>
</dbReference>